<evidence type="ECO:0000256" key="1">
    <source>
        <dbReference type="ARBA" id="ARBA00023015"/>
    </source>
</evidence>
<dbReference type="Pfam" id="PF13404">
    <property type="entry name" value="HTH_AsnC-type"/>
    <property type="match status" value="1"/>
</dbReference>
<dbReference type="InterPro" id="IPR019887">
    <property type="entry name" value="Tscrpt_reg_AsnC/Lrp_C"/>
</dbReference>
<proteinExistence type="predicted"/>
<dbReference type="SUPFAM" id="SSF54909">
    <property type="entry name" value="Dimeric alpha+beta barrel"/>
    <property type="match status" value="1"/>
</dbReference>
<keyword evidence="2" id="KW-0238">DNA-binding</keyword>
<protein>
    <recommendedName>
        <fullName evidence="4">HTH asnC-type domain-containing protein</fullName>
    </recommendedName>
</protein>
<evidence type="ECO:0000313" key="6">
    <source>
        <dbReference type="Proteomes" id="UP000216752"/>
    </source>
</evidence>
<sequence length="159" mass="18091">MKKHLNAGPLRELDEIDRQICSILSTDSRTSYSDIARQVHLSRMSVRERITNLQKNGIIERFTIRINARKTGAPLAVFLLIKADSRKVESVAEAVAKHPKVDSIYATTGTNALHVHAFLCDSQEMEDFIHKDLYTIDGVIEIQSNIMIKRYKSDRLLLV</sequence>
<organism evidence="5 6">
    <name type="scientific">Sporomusa silvacetica DSM 10669</name>
    <dbReference type="NCBI Taxonomy" id="1123289"/>
    <lineage>
        <taxon>Bacteria</taxon>
        <taxon>Bacillati</taxon>
        <taxon>Bacillota</taxon>
        <taxon>Negativicutes</taxon>
        <taxon>Selenomonadales</taxon>
        <taxon>Sporomusaceae</taxon>
        <taxon>Sporomusa</taxon>
    </lineage>
</organism>
<dbReference type="InterPro" id="IPR019888">
    <property type="entry name" value="Tscrpt_reg_AsnC-like"/>
</dbReference>
<gene>
    <name evidence="5" type="ORF">SPSIL_057880</name>
</gene>
<accession>A0ABZ3IVT4</accession>
<dbReference type="RefSeq" id="WP_094607202.1">
    <property type="nucleotide sequence ID" value="NZ_CP155573.1"/>
</dbReference>
<evidence type="ECO:0000313" key="5">
    <source>
        <dbReference type="EMBL" id="XFO69554.1"/>
    </source>
</evidence>
<dbReference type="EMBL" id="CP155573">
    <property type="protein sequence ID" value="XFO69554.1"/>
    <property type="molecule type" value="Genomic_DNA"/>
</dbReference>
<dbReference type="SUPFAM" id="SSF46785">
    <property type="entry name" value="Winged helix' DNA-binding domain"/>
    <property type="match status" value="1"/>
</dbReference>
<evidence type="ECO:0000256" key="3">
    <source>
        <dbReference type="ARBA" id="ARBA00023163"/>
    </source>
</evidence>
<dbReference type="InterPro" id="IPR011008">
    <property type="entry name" value="Dimeric_a/b-barrel"/>
</dbReference>
<dbReference type="Pfam" id="PF01037">
    <property type="entry name" value="AsnC_trans_reg"/>
    <property type="match status" value="1"/>
</dbReference>
<keyword evidence="3" id="KW-0804">Transcription</keyword>
<keyword evidence="6" id="KW-1185">Reference proteome</keyword>
<name>A0ABZ3IVT4_9FIRM</name>
<dbReference type="PROSITE" id="PS50956">
    <property type="entry name" value="HTH_ASNC_2"/>
    <property type="match status" value="1"/>
</dbReference>
<dbReference type="InterPro" id="IPR036390">
    <property type="entry name" value="WH_DNA-bd_sf"/>
</dbReference>
<dbReference type="Proteomes" id="UP000216752">
    <property type="component" value="Chromosome"/>
</dbReference>
<keyword evidence="1" id="KW-0805">Transcription regulation</keyword>
<dbReference type="Gene3D" id="3.30.70.920">
    <property type="match status" value="1"/>
</dbReference>
<dbReference type="InterPro" id="IPR000485">
    <property type="entry name" value="AsnC-type_HTH_dom"/>
</dbReference>
<dbReference type="PANTHER" id="PTHR30154:SF34">
    <property type="entry name" value="TRANSCRIPTIONAL REGULATOR AZLB"/>
    <property type="match status" value="1"/>
</dbReference>
<dbReference type="Gene3D" id="1.10.10.10">
    <property type="entry name" value="Winged helix-like DNA-binding domain superfamily/Winged helix DNA-binding domain"/>
    <property type="match status" value="1"/>
</dbReference>
<dbReference type="PRINTS" id="PR00033">
    <property type="entry name" value="HTHASNC"/>
</dbReference>
<evidence type="ECO:0000259" key="4">
    <source>
        <dbReference type="PROSITE" id="PS50956"/>
    </source>
</evidence>
<dbReference type="InterPro" id="IPR036388">
    <property type="entry name" value="WH-like_DNA-bd_sf"/>
</dbReference>
<feature type="domain" description="HTH asnC-type" evidence="4">
    <location>
        <begin position="13"/>
        <end position="74"/>
    </location>
</feature>
<evidence type="ECO:0000256" key="2">
    <source>
        <dbReference type="ARBA" id="ARBA00023125"/>
    </source>
</evidence>
<dbReference type="PANTHER" id="PTHR30154">
    <property type="entry name" value="LEUCINE-RESPONSIVE REGULATORY PROTEIN"/>
    <property type="match status" value="1"/>
</dbReference>
<reference evidence="5" key="1">
    <citation type="submission" date="2024-05" db="EMBL/GenBank/DDBJ databases">
        <title>Isolation and characterization of Sporomusa carbonis sp. nov., a carboxydotrophic hydrogenogen in the genus of Sporomusa isolated from a charcoal burning pile.</title>
        <authorList>
            <person name="Boeer T."/>
            <person name="Rosenbaum F."/>
            <person name="Eysell L."/>
            <person name="Mueller V."/>
            <person name="Daniel R."/>
            <person name="Poehlein A."/>
        </authorList>
    </citation>
    <scope>NUCLEOTIDE SEQUENCE [LARGE SCALE GENOMIC DNA]</scope>
    <source>
        <strain evidence="5">DSM 10669</strain>
    </source>
</reference>
<dbReference type="SMART" id="SM00344">
    <property type="entry name" value="HTH_ASNC"/>
    <property type="match status" value="1"/>
</dbReference>